<feature type="transmembrane region" description="Helical" evidence="2">
    <location>
        <begin position="251"/>
        <end position="276"/>
    </location>
</feature>
<feature type="transmembrane region" description="Helical" evidence="2">
    <location>
        <begin position="427"/>
        <end position="449"/>
    </location>
</feature>
<keyword evidence="2" id="KW-0472">Membrane</keyword>
<feature type="compositionally biased region" description="Basic residues" evidence="1">
    <location>
        <begin position="602"/>
        <end position="612"/>
    </location>
</feature>
<feature type="transmembrane region" description="Helical" evidence="2">
    <location>
        <begin position="288"/>
        <end position="304"/>
    </location>
</feature>
<dbReference type="Proteomes" id="UP000696931">
    <property type="component" value="Unassembled WGS sequence"/>
</dbReference>
<protein>
    <submittedName>
        <fullName evidence="3">Uncharacterized protein</fullName>
    </submittedName>
</protein>
<name>A0A933W7Y3_UNCEI</name>
<organism evidence="3 4">
    <name type="scientific">Eiseniibacteriota bacterium</name>
    <dbReference type="NCBI Taxonomy" id="2212470"/>
    <lineage>
        <taxon>Bacteria</taxon>
        <taxon>Candidatus Eiseniibacteriota</taxon>
    </lineage>
</organism>
<feature type="region of interest" description="Disordered" evidence="1">
    <location>
        <begin position="602"/>
        <end position="640"/>
    </location>
</feature>
<sequence length="753" mass="82166">MSLRRQGWLDSARFVFRLLSCIGFAAVLVHFDGAIADHSLRMRFGMLPDSIRVVFLTTHGTTRLVAQAERRGCPQAREAAPIFELDGGSETAFRACSAADTLDVHAGSAKGPVLVTRSAGELARVPGPPFRALGQLGGLESQLTGVLAGFALTVAVMLLERRGSNNMQHRMRDASLYRAAIGVFVLSCGLGILSAALSLIVVADVWEAGVTPIIHAALGYSFALAAITMFYGLYLALLAAHQSVEYRTAHAAFFIALVLGFLFTSYTTMVAGVSLLNIGELLLLKESAFFPIGMLLAGGANYWSEYWHHRASHAGSVYWSPAASRPDADGDTLRKRVFGHASDLFAWLQSLPSFPRTGRFEAGTLDTARAQLVDEALRMAPAVARGPKVRTPVWLKLASWAAAVAGVLFAYALVYRPDRWPFSLPDLIGALLWALLGWLTLQMGVAAVFRRLKAFESERRLDEQLRRGERPTSPSGASRYLRQVQWALTGNAFIALLVGLLAFALCVCQPGEQGELKLYAVVMIGLLQFATGFSPATFLGGGMPAAFSRKPGFDEVLYSMRNFGEARVCCLFWRTEESEPGDEYFVMLKDYASTVEASQLHERRKASRKRKLASADPTDEETDQEYMYSEKRDSDSPEPFRLQSHWTHRSDEGDAAATSSDSVAHYAVTLGNVEKTDWMYAVLLIPESCWEQAAGDQSICTQAVPPRVSVVFFDSESAAFFWGLPFAIDSAGAGNVEAHMQAMRPGGRQAGVH</sequence>
<feature type="transmembrane region" description="Helical" evidence="2">
    <location>
        <begin position="213"/>
        <end position="239"/>
    </location>
</feature>
<feature type="transmembrane region" description="Helical" evidence="2">
    <location>
        <begin position="393"/>
        <end position="415"/>
    </location>
</feature>
<feature type="transmembrane region" description="Helical" evidence="2">
    <location>
        <begin position="486"/>
        <end position="506"/>
    </location>
</feature>
<dbReference type="AlphaFoldDB" id="A0A933W7Y3"/>
<keyword evidence="2" id="KW-1133">Transmembrane helix</keyword>
<evidence type="ECO:0000313" key="3">
    <source>
        <dbReference type="EMBL" id="MBI5168401.1"/>
    </source>
</evidence>
<feature type="transmembrane region" description="Helical" evidence="2">
    <location>
        <begin position="518"/>
        <end position="540"/>
    </location>
</feature>
<accession>A0A933W7Y3</accession>
<reference evidence="3" key="1">
    <citation type="submission" date="2020-07" db="EMBL/GenBank/DDBJ databases">
        <title>Huge and variable diversity of episymbiotic CPR bacteria and DPANN archaea in groundwater ecosystems.</title>
        <authorList>
            <person name="He C.Y."/>
            <person name="Keren R."/>
            <person name="Whittaker M."/>
            <person name="Farag I.F."/>
            <person name="Doudna J."/>
            <person name="Cate J.H.D."/>
            <person name="Banfield J.F."/>
        </authorList>
    </citation>
    <scope>NUCLEOTIDE SEQUENCE</scope>
    <source>
        <strain evidence="3">NC_groundwater_1813_Pr3_B-0.1um_71_17</strain>
    </source>
</reference>
<dbReference type="EMBL" id="JACRIW010000020">
    <property type="protein sequence ID" value="MBI5168401.1"/>
    <property type="molecule type" value="Genomic_DNA"/>
</dbReference>
<evidence type="ECO:0000256" key="1">
    <source>
        <dbReference type="SAM" id="MobiDB-lite"/>
    </source>
</evidence>
<gene>
    <name evidence="3" type="ORF">HZA61_02835</name>
</gene>
<keyword evidence="2" id="KW-0812">Transmembrane</keyword>
<evidence type="ECO:0000256" key="2">
    <source>
        <dbReference type="SAM" id="Phobius"/>
    </source>
</evidence>
<feature type="transmembrane region" description="Helical" evidence="2">
    <location>
        <begin position="179"/>
        <end position="201"/>
    </location>
</feature>
<proteinExistence type="predicted"/>
<evidence type="ECO:0000313" key="4">
    <source>
        <dbReference type="Proteomes" id="UP000696931"/>
    </source>
</evidence>
<comment type="caution">
    <text evidence="3">The sequence shown here is derived from an EMBL/GenBank/DDBJ whole genome shotgun (WGS) entry which is preliminary data.</text>
</comment>
<feature type="transmembrane region" description="Helical" evidence="2">
    <location>
        <begin position="141"/>
        <end position="159"/>
    </location>
</feature>